<comment type="caution">
    <text evidence="2">The sequence shown here is derived from an EMBL/GenBank/DDBJ whole genome shotgun (WGS) entry which is preliminary data.</text>
</comment>
<keyword evidence="3" id="KW-1185">Reference proteome</keyword>
<protein>
    <submittedName>
        <fullName evidence="2">Uncharacterized protein</fullName>
    </submittedName>
</protein>
<gene>
    <name evidence="2" type="ORF">PMAYCL1PPCAC_00970</name>
</gene>
<proteinExistence type="predicted"/>
<keyword evidence="1" id="KW-0472">Membrane</keyword>
<keyword evidence="1" id="KW-1133">Transmembrane helix</keyword>
<feature type="transmembrane region" description="Helical" evidence="1">
    <location>
        <begin position="29"/>
        <end position="53"/>
    </location>
</feature>
<name>A0AAN4Z3V8_9BILA</name>
<dbReference type="AlphaFoldDB" id="A0AAN4Z3V8"/>
<evidence type="ECO:0000313" key="2">
    <source>
        <dbReference type="EMBL" id="GMR30775.1"/>
    </source>
</evidence>
<sequence length="157" mass="17562">MLPIRLLILLALLATPIQGIWFITVLGIGVVAIASPFILAGVAYVVFGAVLAAKDMEVTRRVTVNGHMYCIDNNGTLQPLKAHVYIYERDWGNALDPHDYQKSALTNEEGHFELKGEEMERTSMPEFALEVDILCKNPREKKGPMVDICQDTTFKKK</sequence>
<dbReference type="Gene3D" id="2.60.40.3330">
    <property type="match status" value="1"/>
</dbReference>
<evidence type="ECO:0000256" key="1">
    <source>
        <dbReference type="SAM" id="Phobius"/>
    </source>
</evidence>
<feature type="non-terminal residue" evidence="2">
    <location>
        <position position="157"/>
    </location>
</feature>
<dbReference type="EMBL" id="BTRK01000001">
    <property type="protein sequence ID" value="GMR30775.1"/>
    <property type="molecule type" value="Genomic_DNA"/>
</dbReference>
<reference evidence="3" key="1">
    <citation type="submission" date="2022-10" db="EMBL/GenBank/DDBJ databases">
        <title>Genome assembly of Pristionchus species.</title>
        <authorList>
            <person name="Yoshida K."/>
            <person name="Sommer R.J."/>
        </authorList>
    </citation>
    <scope>NUCLEOTIDE SEQUENCE [LARGE SCALE GENOMIC DNA]</scope>
    <source>
        <strain evidence="3">RS5460</strain>
    </source>
</reference>
<evidence type="ECO:0000313" key="3">
    <source>
        <dbReference type="Proteomes" id="UP001328107"/>
    </source>
</evidence>
<accession>A0AAN4Z3V8</accession>
<dbReference type="Proteomes" id="UP001328107">
    <property type="component" value="Unassembled WGS sequence"/>
</dbReference>
<dbReference type="InterPro" id="IPR038479">
    <property type="entry name" value="Transthyretin-like_sf"/>
</dbReference>
<keyword evidence="1" id="KW-0812">Transmembrane</keyword>
<organism evidence="2 3">
    <name type="scientific">Pristionchus mayeri</name>
    <dbReference type="NCBI Taxonomy" id="1317129"/>
    <lineage>
        <taxon>Eukaryota</taxon>
        <taxon>Metazoa</taxon>
        <taxon>Ecdysozoa</taxon>
        <taxon>Nematoda</taxon>
        <taxon>Chromadorea</taxon>
        <taxon>Rhabditida</taxon>
        <taxon>Rhabditina</taxon>
        <taxon>Diplogasteromorpha</taxon>
        <taxon>Diplogasteroidea</taxon>
        <taxon>Neodiplogasteridae</taxon>
        <taxon>Pristionchus</taxon>
    </lineage>
</organism>